<dbReference type="EMBL" id="CP000838">
    <property type="protein sequence ID" value="ABW31500.1"/>
    <property type="molecule type" value="Genomic_DNA"/>
</dbReference>
<evidence type="ECO:0000313" key="1">
    <source>
        <dbReference type="EMBL" id="ABW31500.1"/>
    </source>
</evidence>
<dbReference type="Proteomes" id="UP000000268">
    <property type="component" value="Plasmid pREB1"/>
</dbReference>
<proteinExistence type="predicted"/>
<dbReference type="AlphaFoldDB" id="A8ZL32"/>
<sequence length="211" mass="23926">MTIMNDLMQTLGMDDKQVGHLLRACGMSEDGYDLETLQGVVKLREEKSADNYTHAWCIYTADTHQVDLKPIHKAITAEGIETGNDLYHPLFTLVCERVSEESMDPVDAVKAELQGTEEPEEEVTIDDVEEVDEDMKLALKADSLRTCRRVVKNARKTSERVVQAAHKYHMQQLSRDLKKMFAEEWAKEEAQEALEGETVPGKCLEAEVREV</sequence>
<keyword evidence="1" id="KW-0614">Plasmid</keyword>
<evidence type="ECO:0000313" key="2">
    <source>
        <dbReference type="Proteomes" id="UP000000268"/>
    </source>
</evidence>
<accession>A8ZL32</accession>
<dbReference type="KEGG" id="amr:AM1_A0382"/>
<dbReference type="HOGENOM" id="CLU_1302695_0_0_3"/>
<name>A8ZL32_ACAM1</name>
<gene>
    <name evidence="1" type="ordered locus">AM1_A0382</name>
</gene>
<dbReference type="OrthoDB" id="9821429at2"/>
<protein>
    <submittedName>
        <fullName evidence="1">Uncharacterized protein</fullName>
    </submittedName>
</protein>
<geneLocation type="plasmid" evidence="1 2">
    <name>pREB1</name>
</geneLocation>
<reference evidence="1 2" key="1">
    <citation type="journal article" date="2008" name="Proc. Natl. Acad. Sci. U.S.A.">
        <title>Niche adaptation and genome expansion in the chlorophyll d-producing cyanobacterium Acaryochloris marina.</title>
        <authorList>
            <person name="Swingley W.D."/>
            <person name="Chen M."/>
            <person name="Cheung P.C."/>
            <person name="Conrad A.L."/>
            <person name="Dejesa L.C."/>
            <person name="Hao J."/>
            <person name="Honchak B.M."/>
            <person name="Karbach L.E."/>
            <person name="Kurdoglu A."/>
            <person name="Lahiri S."/>
            <person name="Mastrian S.D."/>
            <person name="Miyashita H."/>
            <person name="Page L."/>
            <person name="Ramakrishna P."/>
            <person name="Satoh S."/>
            <person name="Sattley W.M."/>
            <person name="Shimada Y."/>
            <person name="Taylor H.L."/>
            <person name="Tomo T."/>
            <person name="Tsuchiya T."/>
            <person name="Wang Z.T."/>
            <person name="Raymond J."/>
            <person name="Mimuro M."/>
            <person name="Blankenship R.E."/>
            <person name="Touchman J.W."/>
        </authorList>
    </citation>
    <scope>NUCLEOTIDE SEQUENCE [LARGE SCALE GENOMIC DNA]</scope>
    <source>
        <strain evidence="2">MBIC 11017</strain>
        <plasmid evidence="2">Plasmid pREB1</plasmid>
    </source>
</reference>
<organism evidence="1 2">
    <name type="scientific">Acaryochloris marina (strain MBIC 11017)</name>
    <dbReference type="NCBI Taxonomy" id="329726"/>
    <lineage>
        <taxon>Bacteria</taxon>
        <taxon>Bacillati</taxon>
        <taxon>Cyanobacteriota</taxon>
        <taxon>Cyanophyceae</taxon>
        <taxon>Acaryochloridales</taxon>
        <taxon>Acaryochloridaceae</taxon>
        <taxon>Acaryochloris</taxon>
    </lineage>
</organism>
<keyword evidence="2" id="KW-1185">Reference proteome</keyword>